<feature type="compositionally biased region" description="Basic and acidic residues" evidence="1">
    <location>
        <begin position="7"/>
        <end position="16"/>
    </location>
</feature>
<dbReference type="OrthoDB" id="5091094at2759"/>
<keyword evidence="4" id="KW-1185">Reference proteome</keyword>
<sequence length="261" mass="28449">MPVLYPKLEEITEESRAPSNQSTMQNYKAALSDESSSNKHQNDRREITDLSGNTYSTIPPGFWPVITLPAEGRRDKKSEDLTVIAPSSKTAFTRGEVLTVGGNRLAPFTTWGKNVVVSRVTLTPSSTLYSTLYSTYVMTVPPSSTSNDELVPTSLTSSEELVPISSTSQRWPSPTAAETQDSPLSTIGWIGILVGVVSMFIVILVAVLVLVLRRRGRSKDNQNNINIRLGNRPFSPAAAEAQEPRELQESAPEPAPAYGKL</sequence>
<evidence type="ECO:0000313" key="3">
    <source>
        <dbReference type="EMBL" id="KAF4447470.1"/>
    </source>
</evidence>
<keyword evidence="2" id="KW-0472">Membrane</keyword>
<keyword evidence="2" id="KW-1133">Transmembrane helix</keyword>
<protein>
    <submittedName>
        <fullName evidence="3">Uncharacterized protein</fullName>
    </submittedName>
</protein>
<feature type="region of interest" description="Disordered" evidence="1">
    <location>
        <begin position="145"/>
        <end position="181"/>
    </location>
</feature>
<name>A0A8H4KC10_9HYPO</name>
<reference evidence="3" key="1">
    <citation type="submission" date="2020-01" db="EMBL/GenBank/DDBJ databases">
        <title>Identification and distribution of gene clusters putatively required for synthesis of sphingolipid metabolism inhibitors in phylogenetically diverse species of the filamentous fungus Fusarium.</title>
        <authorList>
            <person name="Kim H.-S."/>
            <person name="Busman M."/>
            <person name="Brown D.W."/>
            <person name="Divon H."/>
            <person name="Uhlig S."/>
            <person name="Proctor R.H."/>
        </authorList>
    </citation>
    <scope>NUCLEOTIDE SEQUENCE</scope>
    <source>
        <strain evidence="3">NRRL 53441</strain>
    </source>
</reference>
<proteinExistence type="predicted"/>
<evidence type="ECO:0000256" key="1">
    <source>
        <dbReference type="SAM" id="MobiDB-lite"/>
    </source>
</evidence>
<evidence type="ECO:0000313" key="4">
    <source>
        <dbReference type="Proteomes" id="UP000605986"/>
    </source>
</evidence>
<dbReference type="Proteomes" id="UP000605986">
    <property type="component" value="Unassembled WGS sequence"/>
</dbReference>
<feature type="region of interest" description="Disordered" evidence="1">
    <location>
        <begin position="221"/>
        <end position="261"/>
    </location>
</feature>
<dbReference type="AlphaFoldDB" id="A0A8H4KC10"/>
<gene>
    <name evidence="3" type="ORF">F53441_8954</name>
</gene>
<feature type="region of interest" description="Disordered" evidence="1">
    <location>
        <begin position="1"/>
        <end position="44"/>
    </location>
</feature>
<comment type="caution">
    <text evidence="3">The sequence shown here is derived from an EMBL/GenBank/DDBJ whole genome shotgun (WGS) entry which is preliminary data.</text>
</comment>
<keyword evidence="2" id="KW-0812">Transmembrane</keyword>
<organism evidence="3 4">
    <name type="scientific">Fusarium austroafricanum</name>
    <dbReference type="NCBI Taxonomy" id="2364996"/>
    <lineage>
        <taxon>Eukaryota</taxon>
        <taxon>Fungi</taxon>
        <taxon>Dikarya</taxon>
        <taxon>Ascomycota</taxon>
        <taxon>Pezizomycotina</taxon>
        <taxon>Sordariomycetes</taxon>
        <taxon>Hypocreomycetidae</taxon>
        <taxon>Hypocreales</taxon>
        <taxon>Nectriaceae</taxon>
        <taxon>Fusarium</taxon>
        <taxon>Fusarium concolor species complex</taxon>
    </lineage>
</organism>
<feature type="transmembrane region" description="Helical" evidence="2">
    <location>
        <begin position="187"/>
        <end position="212"/>
    </location>
</feature>
<accession>A0A8H4KC10</accession>
<dbReference type="EMBL" id="JAADJG010000395">
    <property type="protein sequence ID" value="KAF4447470.1"/>
    <property type="molecule type" value="Genomic_DNA"/>
</dbReference>
<evidence type="ECO:0000256" key="2">
    <source>
        <dbReference type="SAM" id="Phobius"/>
    </source>
</evidence>
<feature type="compositionally biased region" description="Polar residues" evidence="1">
    <location>
        <begin position="17"/>
        <end position="26"/>
    </location>
</feature>